<accession>A0A066UP70</accession>
<dbReference type="OrthoDB" id="6312836at2"/>
<keyword evidence="2" id="KW-1185">Reference proteome</keyword>
<evidence type="ECO:0000313" key="1">
    <source>
        <dbReference type="EMBL" id="KDN28875.1"/>
    </source>
</evidence>
<comment type="caution">
    <text evidence="1">The sequence shown here is derived from an EMBL/GenBank/DDBJ whole genome shotgun (WGS) entry which is preliminary data.</text>
</comment>
<dbReference type="Proteomes" id="UP000027219">
    <property type="component" value="Unassembled WGS sequence"/>
</dbReference>
<reference evidence="1 2" key="1">
    <citation type="submission" date="2014-02" db="EMBL/GenBank/DDBJ databases">
        <title>Vibrio fortis Dalian14 Genome Sequencing.</title>
        <authorList>
            <person name="Wang Y."/>
            <person name="Song L."/>
            <person name="Liu G."/>
            <person name="Ding J."/>
        </authorList>
    </citation>
    <scope>NUCLEOTIDE SEQUENCE [LARGE SCALE GENOMIC DNA]</scope>
    <source>
        <strain evidence="1 2">Dalian14</strain>
    </source>
</reference>
<dbReference type="EMBL" id="JFFR01000013">
    <property type="protein sequence ID" value="KDN28875.1"/>
    <property type="molecule type" value="Genomic_DNA"/>
</dbReference>
<organism evidence="1 2">
    <name type="scientific">Vibrio fortis</name>
    <dbReference type="NCBI Taxonomy" id="212667"/>
    <lineage>
        <taxon>Bacteria</taxon>
        <taxon>Pseudomonadati</taxon>
        <taxon>Pseudomonadota</taxon>
        <taxon>Gammaproteobacteria</taxon>
        <taxon>Vibrionales</taxon>
        <taxon>Vibrionaceae</taxon>
        <taxon>Vibrio</taxon>
    </lineage>
</organism>
<evidence type="ECO:0000313" key="2">
    <source>
        <dbReference type="Proteomes" id="UP000027219"/>
    </source>
</evidence>
<sequence>MKLSGDKLVYRYSEPECSIDCELEVMVQGDKLLVNDSNNHCSEYVFYCGVHASLDGLELTKQSEGCQNDK</sequence>
<proteinExistence type="predicted"/>
<dbReference type="RefSeq" id="WP_050487389.1">
    <property type="nucleotide sequence ID" value="NZ_JFFR01000013.1"/>
</dbReference>
<protein>
    <submittedName>
        <fullName evidence="1">Uncharacterized protein</fullName>
    </submittedName>
</protein>
<name>A0A066UP70_9VIBR</name>
<gene>
    <name evidence="1" type="ORF">VFDL14_22405</name>
</gene>
<dbReference type="AlphaFoldDB" id="A0A066UP70"/>